<name>A0A6G1U321_9BACT</name>
<dbReference type="RefSeq" id="WP_153124839.1">
    <property type="nucleotide sequence ID" value="NZ_VZCB01000082.1"/>
</dbReference>
<dbReference type="EMBL" id="VZCB01000082">
    <property type="protein sequence ID" value="MQN81555.1"/>
    <property type="molecule type" value="Genomic_DNA"/>
</dbReference>
<dbReference type="AlphaFoldDB" id="A0A6G1U321"/>
<organism evidence="1 2">
    <name type="scientific">Segatella copri</name>
    <dbReference type="NCBI Taxonomy" id="165179"/>
    <lineage>
        <taxon>Bacteria</taxon>
        <taxon>Pseudomonadati</taxon>
        <taxon>Bacteroidota</taxon>
        <taxon>Bacteroidia</taxon>
        <taxon>Bacteroidales</taxon>
        <taxon>Prevotellaceae</taxon>
        <taxon>Segatella</taxon>
    </lineage>
</organism>
<evidence type="ECO:0000313" key="1">
    <source>
        <dbReference type="EMBL" id="MQN81555.1"/>
    </source>
</evidence>
<dbReference type="Proteomes" id="UP000480425">
    <property type="component" value="Unassembled WGS sequence"/>
</dbReference>
<reference evidence="1 2" key="1">
    <citation type="submission" date="2019-09" db="EMBL/GenBank/DDBJ databases">
        <title>Distinct polysaccharide growth profiles of human intestinal Prevotella copri isolates.</title>
        <authorList>
            <person name="Fehlner-Peach H."/>
            <person name="Magnabosco C."/>
            <person name="Raghavan V."/>
            <person name="Scher J.U."/>
            <person name="Tett A."/>
            <person name="Cox L.M."/>
            <person name="Gottsegen C."/>
            <person name="Watters A."/>
            <person name="Wiltshire- Gordon J.D."/>
            <person name="Segata N."/>
            <person name="Bonneau R."/>
            <person name="Littman D.R."/>
        </authorList>
    </citation>
    <scope>NUCLEOTIDE SEQUENCE [LARGE SCALE GENOMIC DNA]</scope>
    <source>
        <strain evidence="2">iA622</strain>
    </source>
</reference>
<proteinExistence type="predicted"/>
<accession>A0A6G1U321</accession>
<sequence>MSRIIGYNMLQTQQDKQVPAFSYEVFDRQLDNFAMMLKVLMDGWEDYSSQEMTFDIHSLCTKASRLCYLADQDLALQHTDVSHHRKEQNETYFTSFELIITTQFTKFMKKVLAQVKAGKKVEGHSSPMFSSEVSTLLPKLQDLLVMDGMSKESIQIMVGDILNTEKLIQKNHKITKFPGVRYEERLWYLIRLYCLASYLVLHFRRVCHVTSSEMPPEEAARLTEWAVQKYISEKESSEKLELYFSNLQYDNDGKPLNVNQWLQARRELKHLVPQNLLLLFLNSADDVSQLGASLIEVNFSNDEFMMLVDAVAKYQLITEHIRAIEFPEEFEQDLHNEVFYLTVNGRSVDLEELKKSISKMVNLVSRKNHWFCVWSVLKHLNLIKHESTFATFAHQMMSDDWFGNIDPRLRFTGDNLSDYSRYFNEYDYTEWNEEMFLEKKELYGMTKWSPKLYQNFSSLCARMMQAIWGYSFFS</sequence>
<dbReference type="OrthoDB" id="1057465at2"/>
<gene>
    <name evidence="1" type="ORF">F7D73_11465</name>
</gene>
<evidence type="ECO:0000313" key="2">
    <source>
        <dbReference type="Proteomes" id="UP000480425"/>
    </source>
</evidence>
<comment type="caution">
    <text evidence="1">The sequence shown here is derived from an EMBL/GenBank/DDBJ whole genome shotgun (WGS) entry which is preliminary data.</text>
</comment>
<protein>
    <submittedName>
        <fullName evidence="1">Uncharacterized protein</fullName>
    </submittedName>
</protein>